<sequence>MGAKKLRKNLLYDRNKIEEAVRQVKAGCSVRSTAKLYGIPNTTLRDKVLGKFSKPNPGKDTVLTSAEEKKVADWLLDNAKRGFPVNTNRLKACVAHYIRATDRPNPFKNGVPGRKWVALFLNRHPEISRRVPSPLPKHRAAVSEHQIRSWFTEIEQYFVSEGLRGVLKNPEQIFNLDETAVRTVPTKEVVLAGCGEKYVHAKVGNSDKESYTALFGANAAGQLTPTLVLYPYKSRIPGEIWQKLPEGWSAGKTESGWMNRDTFYLFLRDVLHPWLVEQKIQFPVVLFLDGHKSHVSPQTTEFCSAKKHDTNMPSTKFHTSYAASGCQFL</sequence>
<dbReference type="InterPro" id="IPR006600">
    <property type="entry name" value="HTH_CenpB_DNA-bd_dom"/>
</dbReference>
<organism evidence="5 6">
    <name type="scientific">Aedes albopictus</name>
    <name type="common">Asian tiger mosquito</name>
    <name type="synonym">Stegomyia albopicta</name>
    <dbReference type="NCBI Taxonomy" id="7160"/>
    <lineage>
        <taxon>Eukaryota</taxon>
        <taxon>Metazoa</taxon>
        <taxon>Ecdysozoa</taxon>
        <taxon>Arthropoda</taxon>
        <taxon>Hexapoda</taxon>
        <taxon>Insecta</taxon>
        <taxon>Pterygota</taxon>
        <taxon>Neoptera</taxon>
        <taxon>Endopterygota</taxon>
        <taxon>Diptera</taxon>
        <taxon>Nematocera</taxon>
        <taxon>Culicoidea</taxon>
        <taxon>Culicidae</taxon>
        <taxon>Culicinae</taxon>
        <taxon>Aedini</taxon>
        <taxon>Aedes</taxon>
        <taxon>Stegomyia</taxon>
    </lineage>
</organism>
<reference evidence="6" key="1">
    <citation type="journal article" date="2015" name="Proc. Natl. Acad. Sci. U.S.A.">
        <title>Genome sequence of the Asian Tiger mosquito, Aedes albopictus, reveals insights into its biology, genetics, and evolution.</title>
        <authorList>
            <person name="Chen X.G."/>
            <person name="Jiang X."/>
            <person name="Gu J."/>
            <person name="Xu M."/>
            <person name="Wu Y."/>
            <person name="Deng Y."/>
            <person name="Zhang C."/>
            <person name="Bonizzoni M."/>
            <person name="Dermauw W."/>
            <person name="Vontas J."/>
            <person name="Armbruster P."/>
            <person name="Huang X."/>
            <person name="Yang Y."/>
            <person name="Zhang H."/>
            <person name="He W."/>
            <person name="Peng H."/>
            <person name="Liu Y."/>
            <person name="Wu K."/>
            <person name="Chen J."/>
            <person name="Lirakis M."/>
            <person name="Topalis P."/>
            <person name="Van Leeuwen T."/>
            <person name="Hall A.B."/>
            <person name="Jiang X."/>
            <person name="Thorpe C."/>
            <person name="Mueller R.L."/>
            <person name="Sun C."/>
            <person name="Waterhouse R.M."/>
            <person name="Yan G."/>
            <person name="Tu Z.J."/>
            <person name="Fang X."/>
            <person name="James A.A."/>
        </authorList>
    </citation>
    <scope>NUCLEOTIDE SEQUENCE [LARGE SCALE GENOMIC DNA]</scope>
    <source>
        <strain evidence="6">Foshan</strain>
    </source>
</reference>
<dbReference type="InterPro" id="IPR009057">
    <property type="entry name" value="Homeodomain-like_sf"/>
</dbReference>
<reference evidence="5" key="2">
    <citation type="submission" date="2025-05" db="UniProtKB">
        <authorList>
            <consortium name="EnsemblMetazoa"/>
        </authorList>
    </citation>
    <scope>IDENTIFICATION</scope>
    <source>
        <strain evidence="5">Foshan</strain>
    </source>
</reference>
<dbReference type="Pfam" id="PF05225">
    <property type="entry name" value="HTH_psq"/>
    <property type="match status" value="1"/>
</dbReference>
<evidence type="ECO:0000259" key="4">
    <source>
        <dbReference type="PROSITE" id="PS51253"/>
    </source>
</evidence>
<dbReference type="PANTHER" id="PTHR19303">
    <property type="entry name" value="TRANSPOSON"/>
    <property type="match status" value="1"/>
</dbReference>
<dbReference type="PROSITE" id="PS51253">
    <property type="entry name" value="HTH_CENPB"/>
    <property type="match status" value="1"/>
</dbReference>
<dbReference type="GeneID" id="134289039"/>
<evidence type="ECO:0000256" key="1">
    <source>
        <dbReference type="ARBA" id="ARBA00004123"/>
    </source>
</evidence>
<dbReference type="InterPro" id="IPR007889">
    <property type="entry name" value="HTH_Psq"/>
</dbReference>
<keyword evidence="2" id="KW-0238">DNA-binding</keyword>
<evidence type="ECO:0000256" key="2">
    <source>
        <dbReference type="ARBA" id="ARBA00023125"/>
    </source>
</evidence>
<dbReference type="PANTHER" id="PTHR19303:SF74">
    <property type="entry name" value="POGO TRANSPOSABLE ELEMENT WITH KRAB DOMAIN"/>
    <property type="match status" value="1"/>
</dbReference>
<evidence type="ECO:0000313" key="6">
    <source>
        <dbReference type="Proteomes" id="UP000069940"/>
    </source>
</evidence>
<accession>A0ABM1ZMZ1</accession>
<proteinExistence type="predicted"/>
<dbReference type="RefSeq" id="XP_062711021.1">
    <property type="nucleotide sequence ID" value="XM_062855037.1"/>
</dbReference>
<dbReference type="Proteomes" id="UP000069940">
    <property type="component" value="Unassembled WGS sequence"/>
</dbReference>
<dbReference type="Gene3D" id="1.10.10.60">
    <property type="entry name" value="Homeodomain-like"/>
    <property type="match status" value="1"/>
</dbReference>
<feature type="domain" description="HTH CENPB-type" evidence="4">
    <location>
        <begin position="55"/>
        <end position="130"/>
    </location>
</feature>
<dbReference type="Pfam" id="PF03221">
    <property type="entry name" value="HTH_Tnp_Tc5"/>
    <property type="match status" value="1"/>
</dbReference>
<name>A0ABM1ZMZ1_AEDAL</name>
<dbReference type="EnsemblMetazoa" id="AALFPA23_020055.R29533">
    <property type="protein sequence ID" value="AALFPA23_020055.P29533"/>
    <property type="gene ID" value="AALFPA23_020055"/>
</dbReference>
<keyword evidence="3" id="KW-0539">Nucleus</keyword>
<evidence type="ECO:0000256" key="3">
    <source>
        <dbReference type="ARBA" id="ARBA00023242"/>
    </source>
</evidence>
<protein>
    <recommendedName>
        <fullName evidence="4">HTH CENPB-type domain-containing protein</fullName>
    </recommendedName>
</protein>
<keyword evidence="6" id="KW-1185">Reference proteome</keyword>
<dbReference type="InterPro" id="IPR050863">
    <property type="entry name" value="CenT-Element_Derived"/>
</dbReference>
<dbReference type="Pfam" id="PF03184">
    <property type="entry name" value="DDE_1"/>
    <property type="match status" value="1"/>
</dbReference>
<dbReference type="InterPro" id="IPR004875">
    <property type="entry name" value="DDE_SF_endonuclease_dom"/>
</dbReference>
<dbReference type="SUPFAM" id="SSF46689">
    <property type="entry name" value="Homeodomain-like"/>
    <property type="match status" value="1"/>
</dbReference>
<evidence type="ECO:0000313" key="5">
    <source>
        <dbReference type="EnsemblMetazoa" id="AALFPA23_020055.P29533"/>
    </source>
</evidence>
<comment type="subcellular location">
    <subcellularLocation>
        <location evidence="1">Nucleus</location>
    </subcellularLocation>
</comment>